<name>A0ABN9SQ44_9DINO</name>
<organism evidence="2 3">
    <name type="scientific">Prorocentrum cordatum</name>
    <dbReference type="NCBI Taxonomy" id="2364126"/>
    <lineage>
        <taxon>Eukaryota</taxon>
        <taxon>Sar</taxon>
        <taxon>Alveolata</taxon>
        <taxon>Dinophyceae</taxon>
        <taxon>Prorocentrales</taxon>
        <taxon>Prorocentraceae</taxon>
        <taxon>Prorocentrum</taxon>
    </lineage>
</organism>
<protein>
    <submittedName>
        <fullName evidence="2">Uncharacterized protein</fullName>
    </submittedName>
</protein>
<reference evidence="2" key="1">
    <citation type="submission" date="2023-10" db="EMBL/GenBank/DDBJ databases">
        <authorList>
            <person name="Chen Y."/>
            <person name="Shah S."/>
            <person name="Dougan E. K."/>
            <person name="Thang M."/>
            <person name="Chan C."/>
        </authorList>
    </citation>
    <scope>NUCLEOTIDE SEQUENCE [LARGE SCALE GENOMIC DNA]</scope>
</reference>
<accession>A0ABN9SQ44</accession>
<sequence length="127" mass="13408">MANVQLLEAARRCLAATGGAGTLLVQSNVEDVAVTLREAAESRGWEAVEDDGSLGPSVDDAVDPEGASTWLPRRQLRHVRLGGRRAAGPGWLAASPLAPEAASETERYYLSEGLPIHRVALRPRAAG</sequence>
<evidence type="ECO:0000313" key="2">
    <source>
        <dbReference type="EMBL" id="CAK0833881.1"/>
    </source>
</evidence>
<evidence type="ECO:0000256" key="1">
    <source>
        <dbReference type="SAM" id="MobiDB-lite"/>
    </source>
</evidence>
<feature type="non-terminal residue" evidence="2">
    <location>
        <position position="127"/>
    </location>
</feature>
<dbReference type="Proteomes" id="UP001189429">
    <property type="component" value="Unassembled WGS sequence"/>
</dbReference>
<keyword evidence="3" id="KW-1185">Reference proteome</keyword>
<proteinExistence type="predicted"/>
<dbReference type="EMBL" id="CAUYUJ010012403">
    <property type="protein sequence ID" value="CAK0833881.1"/>
    <property type="molecule type" value="Genomic_DNA"/>
</dbReference>
<gene>
    <name evidence="2" type="ORF">PCOR1329_LOCUS31448</name>
</gene>
<comment type="caution">
    <text evidence="2">The sequence shown here is derived from an EMBL/GenBank/DDBJ whole genome shotgun (WGS) entry which is preliminary data.</text>
</comment>
<evidence type="ECO:0000313" key="3">
    <source>
        <dbReference type="Proteomes" id="UP001189429"/>
    </source>
</evidence>
<feature type="region of interest" description="Disordered" evidence="1">
    <location>
        <begin position="45"/>
        <end position="66"/>
    </location>
</feature>